<evidence type="ECO:0000313" key="3">
    <source>
        <dbReference type="RefSeq" id="XP_013927969.1"/>
    </source>
</evidence>
<proteinExistence type="predicted"/>
<gene>
    <name evidence="3" type="primary">LOC106553907</name>
</gene>
<sequence>MTKSCLPLDCRQGESKVRRPGRCCEECVLSKGSCVHNGTLKYHSDMWHDTDCNFCSCDGGRVACRKAKCAKVDCGQGEELSHLSGKCCPECILRGASCVYKDSTKDVSSSLI</sequence>
<evidence type="ECO:0000259" key="1">
    <source>
        <dbReference type="PROSITE" id="PS50184"/>
    </source>
</evidence>
<dbReference type="AlphaFoldDB" id="A0A6I9YVD1"/>
<dbReference type="Proteomes" id="UP000504617">
    <property type="component" value="Unplaced"/>
</dbReference>
<dbReference type="Pfam" id="PF00093">
    <property type="entry name" value="VWC"/>
    <property type="match status" value="1"/>
</dbReference>
<organism evidence="2 3">
    <name type="scientific">Thamnophis sirtalis</name>
    <dbReference type="NCBI Taxonomy" id="35019"/>
    <lineage>
        <taxon>Eukaryota</taxon>
        <taxon>Metazoa</taxon>
        <taxon>Chordata</taxon>
        <taxon>Craniata</taxon>
        <taxon>Vertebrata</taxon>
        <taxon>Euteleostomi</taxon>
        <taxon>Lepidosauria</taxon>
        <taxon>Squamata</taxon>
        <taxon>Bifurcata</taxon>
        <taxon>Unidentata</taxon>
        <taxon>Episquamata</taxon>
        <taxon>Toxicofera</taxon>
        <taxon>Serpentes</taxon>
        <taxon>Colubroidea</taxon>
        <taxon>Colubridae</taxon>
        <taxon>Natricinae</taxon>
        <taxon>Thamnophis</taxon>
    </lineage>
</organism>
<protein>
    <submittedName>
        <fullName evidence="3">Extracellular matrix protein FRAS1-like</fullName>
    </submittedName>
</protein>
<evidence type="ECO:0000313" key="2">
    <source>
        <dbReference type="Proteomes" id="UP000504617"/>
    </source>
</evidence>
<reference evidence="3" key="1">
    <citation type="submission" date="2025-08" db="UniProtKB">
        <authorList>
            <consortium name="RefSeq"/>
        </authorList>
    </citation>
    <scope>IDENTIFICATION</scope>
    <source>
        <tissue evidence="3">Skeletal muscle</tissue>
    </source>
</reference>
<dbReference type="InterPro" id="IPR001007">
    <property type="entry name" value="VWF_dom"/>
</dbReference>
<dbReference type="Gene3D" id="6.20.200.20">
    <property type="match status" value="1"/>
</dbReference>
<dbReference type="KEGG" id="tsr:106553907"/>
<dbReference type="OrthoDB" id="9047850at2759"/>
<dbReference type="SUPFAM" id="SSF57603">
    <property type="entry name" value="FnI-like domain"/>
    <property type="match status" value="1"/>
</dbReference>
<name>A0A6I9YVD1_9SAUR</name>
<feature type="domain" description="VWFC" evidence="1">
    <location>
        <begin position="32"/>
        <end position="92"/>
    </location>
</feature>
<dbReference type="RefSeq" id="XP_013927969.1">
    <property type="nucleotide sequence ID" value="XM_014072494.1"/>
</dbReference>
<dbReference type="PROSITE" id="PS50184">
    <property type="entry name" value="VWFC_2"/>
    <property type="match status" value="1"/>
</dbReference>
<accession>A0A6I9YVD1</accession>
<keyword evidence="2" id="KW-1185">Reference proteome</keyword>
<dbReference type="SMART" id="SM00214">
    <property type="entry name" value="VWC"/>
    <property type="match status" value="1"/>
</dbReference>
<dbReference type="GeneID" id="106553907"/>